<evidence type="ECO:0000313" key="2">
    <source>
        <dbReference type="Proteomes" id="UP001231649"/>
    </source>
</evidence>
<dbReference type="Proteomes" id="UP001231649">
    <property type="component" value="Chromosome 20"/>
</dbReference>
<reference evidence="1" key="1">
    <citation type="submission" date="2023-03" db="EMBL/GenBank/DDBJ databases">
        <title>Chromosome-level genomes of two armyworms, Mythimna separata and Mythimna loreyi, provide insights into the biosynthesis and reception of sex pheromones.</title>
        <authorList>
            <person name="Zhao H."/>
        </authorList>
    </citation>
    <scope>NUCLEOTIDE SEQUENCE</scope>
    <source>
        <strain evidence="1">BeijingLab</strain>
    </source>
</reference>
<comment type="caution">
    <text evidence="1">The sequence shown here is derived from an EMBL/GenBank/DDBJ whole genome shotgun (WGS) entry which is preliminary data.</text>
</comment>
<organism evidence="1 2">
    <name type="scientific">Mythimna loreyi</name>
    <dbReference type="NCBI Taxonomy" id="667449"/>
    <lineage>
        <taxon>Eukaryota</taxon>
        <taxon>Metazoa</taxon>
        <taxon>Ecdysozoa</taxon>
        <taxon>Arthropoda</taxon>
        <taxon>Hexapoda</taxon>
        <taxon>Insecta</taxon>
        <taxon>Pterygota</taxon>
        <taxon>Neoptera</taxon>
        <taxon>Endopterygota</taxon>
        <taxon>Lepidoptera</taxon>
        <taxon>Glossata</taxon>
        <taxon>Ditrysia</taxon>
        <taxon>Noctuoidea</taxon>
        <taxon>Noctuidae</taxon>
        <taxon>Noctuinae</taxon>
        <taxon>Hadenini</taxon>
        <taxon>Mythimna</taxon>
    </lineage>
</organism>
<evidence type="ECO:0000313" key="1">
    <source>
        <dbReference type="EMBL" id="KAJ8713979.1"/>
    </source>
</evidence>
<accession>A0ACC2QG69</accession>
<proteinExistence type="predicted"/>
<protein>
    <submittedName>
        <fullName evidence="1">Uncharacterized protein</fullName>
    </submittedName>
</protein>
<dbReference type="EMBL" id="CM056796">
    <property type="protein sequence ID" value="KAJ8713979.1"/>
    <property type="molecule type" value="Genomic_DNA"/>
</dbReference>
<name>A0ACC2QG69_9NEOP</name>
<gene>
    <name evidence="1" type="ORF">PYW08_007599</name>
</gene>
<sequence>MKFGLLTGITTLDECLNMKSLCEGTVVVACFLVATFSNADGQRCNGGANCIPLTECTNLYSQLQKGNTPQLTQLLRSLHCGFQDGDLPMICCPPQFLGPQNAGNINTRAADPTSLLPNSRTCGIQNNDRIVGGTQADIDEHPWMVLIRYDKPVGWGFYCGGVLISSRYVLTAAHCVKGSDLPPNWRLSQVRLGEWNTSSEVDCFHDDCSGPVQDIPVEEIIAQEGYSADDPNQHNDIALLRLAYNAQINDFVKPICLPLSNELRNSFYEGLDMEVAGWGKTETRTESDVKLKVRVPVVNINSCARVYERVTRQLDQTQICAGGVAGRDSCRGDSGGPLMGQAPSANNWMVLGVVSYGPSPCGTQGWPGVYTRVGAYVDWILSKLRP</sequence>
<keyword evidence="2" id="KW-1185">Reference proteome</keyword>